<dbReference type="SUPFAM" id="SSF46894">
    <property type="entry name" value="C-terminal effector domain of the bipartite response regulators"/>
    <property type="match status" value="1"/>
</dbReference>
<evidence type="ECO:0000256" key="3">
    <source>
        <dbReference type="ARBA" id="ARBA00023125"/>
    </source>
</evidence>
<dbReference type="Gene3D" id="1.10.10.10">
    <property type="entry name" value="Winged helix-like DNA-binding domain superfamily/Winged helix DNA-binding domain"/>
    <property type="match status" value="1"/>
</dbReference>
<sequence length="1137" mass="121024">MTAMRFGVLGPLEVRTADGRPVRVPELKVRGLLAALLVRPGRPVPVDRLIEDVWPGRAPANPVASLHSKVSQLRRALENAEPGGRRSVVHRPPGYALDTPAEAVDACRFQQLTAEARASAELSVRAGLLSEALGLWRGAAFADFADEPFARGAIARLAEERLAAQEDLGEVRLELGEHHELIGELSDLVGRHPLRERLRSLFMRALYRAGRTAEALESYRELRGLLDEELALAPGPELVALHLAILRQEPLGAASPHGRPRGAVPHSRTPLDPHRRPAADERHEPPPGNIPQPLSGLIGRESAVAEVGRLVSAERLVTLTGPGGVGKTRLALATATHRAASFDDGVWLVEFAGSLRPGDPSDAGTLAEVVMGALGIREGTGAGTLPVREPIAPTRRLLTALATKRLLLVADNGEHVLAALADLVQSLLPHAPHLAVLVTSQEPLGVPGETVWAVPPLELPPAKTPRAVRTSTARAPEPLPPDVDPAVLEQYSAVRLFVARATSADAAFVLDAETAPAVAAVCRHLDGVPLALELAAVRTRALGVRTLLERLDDRLHLLTRGNPSGPERQRTLRAMIGWSWDLLDAAERTVLRRLSVHVGGCTLGAAEQVCSWGGVAPHDVLELLPRLVDRSLVVRAESGAGTRYRLLESVAAYVRERLDEAGETEVAESRHLAYCVRLAEEAESRLGGSDQEKALALLDAEAGNLARALESAERRREPEMALRLVNALSWYWFLRGRPEEAKRSLETVARLIHGADRSCPAAPGQDEALARHAAFSLLTGEDPAAVEKSARPLPAPESVGPHRARAEWFLGHACWSVGALAAGERRVEWSLDVFRAAGDRWGVAAALTTRAALAMARGDLVSLRRDGDEALALFLDLGDQWGRLKATDMLSVLAEATGDYESATRLHSDGVAIAEALGLWSEVSRKLAGLGRMALLQGAYPRAEELHGRARLLAVEQANLPVEQYAEVGIALGARRQGDLDRAEAHLRPWLDWNRERGAMTGLALVLAELGFVAELRGDVESALALHGEGLSAARSTGDPRAVALALEGLAGAHALAGGAERAAWLLGAADAMRRSAGAPLPPAERGDVERITAAIGARLTPPRLRAAFAAGGLAGAGAGDAPEAVAIPAGGPERRR</sequence>
<dbReference type="GO" id="GO:0000160">
    <property type="term" value="P:phosphorelay signal transduction system"/>
    <property type="evidence" value="ECO:0007669"/>
    <property type="project" value="UniProtKB-KW"/>
</dbReference>
<dbReference type="Pfam" id="PF25872">
    <property type="entry name" value="HTH_77"/>
    <property type="match status" value="1"/>
</dbReference>
<dbReference type="InterPro" id="IPR058852">
    <property type="entry name" value="HTH_77"/>
</dbReference>
<evidence type="ECO:0000313" key="7">
    <source>
        <dbReference type="EMBL" id="NJQ04708.1"/>
    </source>
</evidence>
<evidence type="ECO:0000256" key="2">
    <source>
        <dbReference type="ARBA" id="ARBA00023012"/>
    </source>
</evidence>
<dbReference type="AlphaFoldDB" id="A0A7X6HXM8"/>
<keyword evidence="2" id="KW-0902">Two-component regulatory system</keyword>
<evidence type="ECO:0000259" key="6">
    <source>
        <dbReference type="PROSITE" id="PS51755"/>
    </source>
</evidence>
<dbReference type="InterPro" id="IPR001867">
    <property type="entry name" value="OmpR/PhoB-type_DNA-bd"/>
</dbReference>
<dbReference type="CDD" id="cd15831">
    <property type="entry name" value="BTAD"/>
    <property type="match status" value="1"/>
</dbReference>
<name>A0A7X6HXM8_9ACTN</name>
<dbReference type="SUPFAM" id="SSF48452">
    <property type="entry name" value="TPR-like"/>
    <property type="match status" value="3"/>
</dbReference>
<dbReference type="SMART" id="SM00862">
    <property type="entry name" value="Trans_reg_C"/>
    <property type="match status" value="1"/>
</dbReference>
<feature type="domain" description="OmpR/PhoB-type" evidence="6">
    <location>
        <begin position="1"/>
        <end position="99"/>
    </location>
</feature>
<feature type="DNA-binding region" description="OmpR/PhoB-type" evidence="4">
    <location>
        <begin position="1"/>
        <end position="99"/>
    </location>
</feature>
<dbReference type="PANTHER" id="PTHR47691:SF3">
    <property type="entry name" value="HTH-TYPE TRANSCRIPTIONAL REGULATOR RV0890C-RELATED"/>
    <property type="match status" value="1"/>
</dbReference>
<dbReference type="PROSITE" id="PS51755">
    <property type="entry name" value="OMPR_PHOB"/>
    <property type="match status" value="1"/>
</dbReference>
<dbReference type="EMBL" id="JAAVJD010000013">
    <property type="protein sequence ID" value="NJQ04708.1"/>
    <property type="molecule type" value="Genomic_DNA"/>
</dbReference>
<gene>
    <name evidence="7" type="ORF">HCN56_03710</name>
</gene>
<evidence type="ECO:0000256" key="5">
    <source>
        <dbReference type="SAM" id="MobiDB-lite"/>
    </source>
</evidence>
<feature type="region of interest" description="Disordered" evidence="5">
    <location>
        <begin position="1116"/>
        <end position="1137"/>
    </location>
</feature>
<organism evidence="7 8">
    <name type="scientific">Streptomyces lonarensis</name>
    <dbReference type="NCBI Taxonomy" id="700599"/>
    <lineage>
        <taxon>Bacteria</taxon>
        <taxon>Bacillati</taxon>
        <taxon>Actinomycetota</taxon>
        <taxon>Actinomycetes</taxon>
        <taxon>Kitasatosporales</taxon>
        <taxon>Streptomycetaceae</taxon>
        <taxon>Streptomyces</taxon>
    </lineage>
</organism>
<dbReference type="InterPro" id="IPR027417">
    <property type="entry name" value="P-loop_NTPase"/>
</dbReference>
<feature type="compositionally biased region" description="Basic and acidic residues" evidence="5">
    <location>
        <begin position="269"/>
        <end position="285"/>
    </location>
</feature>
<dbReference type="InterPro" id="IPR005158">
    <property type="entry name" value="BTAD"/>
</dbReference>
<dbReference type="SUPFAM" id="SSF52540">
    <property type="entry name" value="P-loop containing nucleoside triphosphate hydrolases"/>
    <property type="match status" value="1"/>
</dbReference>
<feature type="region of interest" description="Disordered" evidence="5">
    <location>
        <begin position="252"/>
        <end position="294"/>
    </location>
</feature>
<evidence type="ECO:0000256" key="1">
    <source>
        <dbReference type="ARBA" id="ARBA00005820"/>
    </source>
</evidence>
<dbReference type="Proteomes" id="UP000578686">
    <property type="component" value="Unassembled WGS sequence"/>
</dbReference>
<accession>A0A7X6HXM8</accession>
<reference evidence="7 8" key="1">
    <citation type="submission" date="2020-03" db="EMBL/GenBank/DDBJ databases">
        <title>Draft genome of Streptomyces sp. ventii, isolated from the Axial Seamount in the Pacific Ocean, and resequencing of the two type strains Streptomyces lonarensis strain NCL 716 and Streptomyces bohaiensis strain 11A07.</title>
        <authorList>
            <person name="Loughran R.M."/>
            <person name="Pfannmuller K.M."/>
            <person name="Wasson B.J."/>
            <person name="Deadmond M.C."/>
            <person name="Paddock B.E."/>
            <person name="Koyack M.J."/>
            <person name="Gallegos D.A."/>
            <person name="Mitchell E.A."/>
            <person name="Ushijima B."/>
            <person name="Saw J.H."/>
            <person name="Mcphail K.L."/>
            <person name="Videau P."/>
        </authorList>
    </citation>
    <scope>NUCLEOTIDE SEQUENCE [LARGE SCALE GENOMIC DNA]</scope>
    <source>
        <strain evidence="7 8">NCL716</strain>
    </source>
</reference>
<dbReference type="PANTHER" id="PTHR47691">
    <property type="entry name" value="REGULATOR-RELATED"/>
    <property type="match status" value="1"/>
</dbReference>
<dbReference type="Gene3D" id="3.40.50.300">
    <property type="entry name" value="P-loop containing nucleotide triphosphate hydrolases"/>
    <property type="match status" value="1"/>
</dbReference>
<dbReference type="InterPro" id="IPR011990">
    <property type="entry name" value="TPR-like_helical_dom_sf"/>
</dbReference>
<comment type="caution">
    <text evidence="7">The sequence shown here is derived from an EMBL/GenBank/DDBJ whole genome shotgun (WGS) entry which is preliminary data.</text>
</comment>
<dbReference type="Pfam" id="PF03704">
    <property type="entry name" value="BTAD"/>
    <property type="match status" value="1"/>
</dbReference>
<protein>
    <submittedName>
        <fullName evidence="7">AfsR/SARP family transcriptional regulator</fullName>
    </submittedName>
</protein>
<dbReference type="Pfam" id="PF00486">
    <property type="entry name" value="Trans_reg_C"/>
    <property type="match status" value="1"/>
</dbReference>
<comment type="similarity">
    <text evidence="1">Belongs to the AfsR/DnrI/RedD regulatory family.</text>
</comment>
<keyword evidence="3 4" id="KW-0238">DNA-binding</keyword>
<proteinExistence type="inferred from homology"/>
<dbReference type="InterPro" id="IPR016032">
    <property type="entry name" value="Sig_transdc_resp-reg_C-effctor"/>
</dbReference>
<evidence type="ECO:0000313" key="8">
    <source>
        <dbReference type="Proteomes" id="UP000578686"/>
    </source>
</evidence>
<evidence type="ECO:0000256" key="4">
    <source>
        <dbReference type="PROSITE-ProRule" id="PRU01091"/>
    </source>
</evidence>
<dbReference type="Gene3D" id="1.25.40.10">
    <property type="entry name" value="Tetratricopeptide repeat domain"/>
    <property type="match status" value="2"/>
</dbReference>
<keyword evidence="8" id="KW-1185">Reference proteome</keyword>
<dbReference type="InterPro" id="IPR036388">
    <property type="entry name" value="WH-like_DNA-bd_sf"/>
</dbReference>
<dbReference type="GO" id="GO:0003677">
    <property type="term" value="F:DNA binding"/>
    <property type="evidence" value="ECO:0007669"/>
    <property type="project" value="UniProtKB-UniRule"/>
</dbReference>
<dbReference type="SMART" id="SM01043">
    <property type="entry name" value="BTAD"/>
    <property type="match status" value="1"/>
</dbReference>
<dbReference type="GO" id="GO:0006355">
    <property type="term" value="P:regulation of DNA-templated transcription"/>
    <property type="evidence" value="ECO:0007669"/>
    <property type="project" value="InterPro"/>
</dbReference>